<keyword evidence="4 9" id="KW-0863">Zinc-finger</keyword>
<keyword evidence="5" id="KW-0862">Zinc</keyword>
<dbReference type="FunFam" id="3.30.160.60:FF:001172">
    <property type="entry name" value="Zinc finger protein rotund"/>
    <property type="match status" value="1"/>
</dbReference>
<keyword evidence="2" id="KW-0479">Metal-binding</keyword>
<evidence type="ECO:0000256" key="8">
    <source>
        <dbReference type="ARBA" id="ARBA00023242"/>
    </source>
</evidence>
<dbReference type="GO" id="GO:0000978">
    <property type="term" value="F:RNA polymerase II cis-regulatory region sequence-specific DNA binding"/>
    <property type="evidence" value="ECO:0007669"/>
    <property type="project" value="TreeGrafter"/>
</dbReference>
<evidence type="ECO:0000313" key="12">
    <source>
        <dbReference type="WBParaSite" id="ACRNAN_scaffold4250.g10968.t1"/>
    </source>
</evidence>
<keyword evidence="6" id="KW-0805">Transcription regulation</keyword>
<dbReference type="GO" id="GO:0008270">
    <property type="term" value="F:zinc ion binding"/>
    <property type="evidence" value="ECO:0007669"/>
    <property type="project" value="UniProtKB-KW"/>
</dbReference>
<evidence type="ECO:0000259" key="10">
    <source>
        <dbReference type="PROSITE" id="PS50157"/>
    </source>
</evidence>
<dbReference type="FunFam" id="3.30.160.60:FF:000464">
    <property type="entry name" value="Zinc finger and SCAN domain containing 25"/>
    <property type="match status" value="1"/>
</dbReference>
<protein>
    <submittedName>
        <fullName evidence="12">C2H2-type domain-containing protein</fullName>
    </submittedName>
</protein>
<dbReference type="SUPFAM" id="SSF57667">
    <property type="entry name" value="beta-beta-alpha zinc fingers"/>
    <property type="match status" value="3"/>
</dbReference>
<dbReference type="InterPro" id="IPR013087">
    <property type="entry name" value="Znf_C2H2_type"/>
</dbReference>
<feature type="domain" description="C2H2-type" evidence="10">
    <location>
        <begin position="9"/>
        <end position="36"/>
    </location>
</feature>
<dbReference type="PROSITE" id="PS50157">
    <property type="entry name" value="ZINC_FINGER_C2H2_2"/>
    <property type="match status" value="5"/>
</dbReference>
<feature type="domain" description="C2H2-type" evidence="10">
    <location>
        <begin position="127"/>
        <end position="154"/>
    </location>
</feature>
<dbReference type="Proteomes" id="UP000887540">
    <property type="component" value="Unplaced"/>
</dbReference>
<keyword evidence="11" id="KW-1185">Reference proteome</keyword>
<reference evidence="12" key="1">
    <citation type="submission" date="2022-11" db="UniProtKB">
        <authorList>
            <consortium name="WormBaseParasite"/>
        </authorList>
    </citation>
    <scope>IDENTIFICATION</scope>
</reference>
<evidence type="ECO:0000256" key="9">
    <source>
        <dbReference type="PROSITE-ProRule" id="PRU00042"/>
    </source>
</evidence>
<evidence type="ECO:0000313" key="11">
    <source>
        <dbReference type="Proteomes" id="UP000887540"/>
    </source>
</evidence>
<evidence type="ECO:0000256" key="7">
    <source>
        <dbReference type="ARBA" id="ARBA00023163"/>
    </source>
</evidence>
<dbReference type="InterPro" id="IPR036236">
    <property type="entry name" value="Znf_C2H2_sf"/>
</dbReference>
<accession>A0A914DWE4</accession>
<sequence length="303" mass="34087">MTMREPKPYKCPHCVKTFANNSYLSQHMRIHLGIKPFGPCQYCGKKFTQLSHLQQHIRTHTGEKPYKCKIGNCDKQFSQLSNLQSHSRCHQADKPFKCNSCYKCFVDEATLLEHIPKHKESKHLKVHICAFCGKSYTQALYLDKHMTKHADRRGDFRFPKNYYTGDFTAEGFEGLNHLGNLSQLQNEDFALRQFQMAAAAAQQNSVNSVLANVNTTSAPAATYTYPSATSAIANNNNVSAVANSMIGNNTLAQFNFLQRSFQRGFTENNRPAGFNMITPLENIKHFNQNAAAAAQATAFNNCV</sequence>
<keyword evidence="7" id="KW-0804">Transcription</keyword>
<evidence type="ECO:0000256" key="4">
    <source>
        <dbReference type="ARBA" id="ARBA00022771"/>
    </source>
</evidence>
<feature type="domain" description="C2H2-type" evidence="10">
    <location>
        <begin position="66"/>
        <end position="95"/>
    </location>
</feature>
<feature type="domain" description="C2H2-type" evidence="10">
    <location>
        <begin position="38"/>
        <end position="65"/>
    </location>
</feature>
<dbReference type="PANTHER" id="PTHR23235:SF142">
    <property type="entry name" value="ZINC FINGER PROTEIN 384"/>
    <property type="match status" value="1"/>
</dbReference>
<dbReference type="GO" id="GO:0000981">
    <property type="term" value="F:DNA-binding transcription factor activity, RNA polymerase II-specific"/>
    <property type="evidence" value="ECO:0007669"/>
    <property type="project" value="TreeGrafter"/>
</dbReference>
<comment type="similarity">
    <text evidence="1">Belongs to the krueppel C2H2-type zinc-finger protein family.</text>
</comment>
<dbReference type="FunFam" id="3.30.160.60:FF:000690">
    <property type="entry name" value="Zinc finger protein 354C"/>
    <property type="match status" value="1"/>
</dbReference>
<dbReference type="PANTHER" id="PTHR23235">
    <property type="entry name" value="KRUEPPEL-LIKE TRANSCRIPTION FACTOR"/>
    <property type="match status" value="1"/>
</dbReference>
<dbReference type="WBParaSite" id="ACRNAN_scaffold4250.g10968.t1">
    <property type="protein sequence ID" value="ACRNAN_scaffold4250.g10968.t1"/>
    <property type="gene ID" value="ACRNAN_scaffold4250.g10968"/>
</dbReference>
<feature type="domain" description="C2H2-type" evidence="10">
    <location>
        <begin position="96"/>
        <end position="123"/>
    </location>
</feature>
<evidence type="ECO:0000256" key="6">
    <source>
        <dbReference type="ARBA" id="ARBA00023015"/>
    </source>
</evidence>
<dbReference type="PROSITE" id="PS00028">
    <property type="entry name" value="ZINC_FINGER_C2H2_1"/>
    <property type="match status" value="5"/>
</dbReference>
<evidence type="ECO:0000256" key="2">
    <source>
        <dbReference type="ARBA" id="ARBA00022723"/>
    </source>
</evidence>
<dbReference type="AlphaFoldDB" id="A0A914DWE4"/>
<dbReference type="Gene3D" id="3.30.160.60">
    <property type="entry name" value="Classic Zinc Finger"/>
    <property type="match status" value="4"/>
</dbReference>
<evidence type="ECO:0000256" key="3">
    <source>
        <dbReference type="ARBA" id="ARBA00022737"/>
    </source>
</evidence>
<dbReference type="SMART" id="SM00355">
    <property type="entry name" value="ZnF_C2H2"/>
    <property type="match status" value="5"/>
</dbReference>
<keyword evidence="8" id="KW-0539">Nucleus</keyword>
<evidence type="ECO:0000256" key="1">
    <source>
        <dbReference type="ARBA" id="ARBA00006991"/>
    </source>
</evidence>
<proteinExistence type="inferred from homology"/>
<keyword evidence="3" id="KW-0677">Repeat</keyword>
<organism evidence="11 12">
    <name type="scientific">Acrobeloides nanus</name>
    <dbReference type="NCBI Taxonomy" id="290746"/>
    <lineage>
        <taxon>Eukaryota</taxon>
        <taxon>Metazoa</taxon>
        <taxon>Ecdysozoa</taxon>
        <taxon>Nematoda</taxon>
        <taxon>Chromadorea</taxon>
        <taxon>Rhabditida</taxon>
        <taxon>Tylenchina</taxon>
        <taxon>Cephalobomorpha</taxon>
        <taxon>Cephaloboidea</taxon>
        <taxon>Cephalobidae</taxon>
        <taxon>Acrobeloides</taxon>
    </lineage>
</organism>
<dbReference type="Pfam" id="PF00096">
    <property type="entry name" value="zf-C2H2"/>
    <property type="match status" value="4"/>
</dbReference>
<evidence type="ECO:0000256" key="5">
    <source>
        <dbReference type="ARBA" id="ARBA00022833"/>
    </source>
</evidence>
<name>A0A914DWE4_9BILA</name>